<dbReference type="InterPro" id="IPR003651">
    <property type="entry name" value="Endonuclease3_FeS-loop_motif"/>
</dbReference>
<comment type="cofactor">
    <cofactor evidence="1">
        <name>[4Fe-4S] cluster</name>
        <dbReference type="ChEBI" id="CHEBI:49883"/>
    </cofactor>
</comment>
<dbReference type="GO" id="GO:0016787">
    <property type="term" value="F:hydrolase activity"/>
    <property type="evidence" value="ECO:0007669"/>
    <property type="project" value="UniProtKB-ARBA"/>
</dbReference>
<dbReference type="SUPFAM" id="SSF48150">
    <property type="entry name" value="DNA-glycosylase"/>
    <property type="match status" value="1"/>
</dbReference>
<evidence type="ECO:0000259" key="5">
    <source>
        <dbReference type="SMART" id="SM00478"/>
    </source>
</evidence>
<proteinExistence type="predicted"/>
<name>A0A381NAC9_9ZZZZ</name>
<evidence type="ECO:0000256" key="3">
    <source>
        <dbReference type="ARBA" id="ARBA00023004"/>
    </source>
</evidence>
<dbReference type="EMBL" id="UINC01000228">
    <property type="protein sequence ID" value="SUZ51581.1"/>
    <property type="molecule type" value="Genomic_DNA"/>
</dbReference>
<evidence type="ECO:0000256" key="2">
    <source>
        <dbReference type="ARBA" id="ARBA00022723"/>
    </source>
</evidence>
<dbReference type="SMART" id="SM00478">
    <property type="entry name" value="ENDO3c"/>
    <property type="match status" value="1"/>
</dbReference>
<keyword evidence="4" id="KW-0411">Iron-sulfur</keyword>
<dbReference type="InterPro" id="IPR003265">
    <property type="entry name" value="HhH-GPD_domain"/>
</dbReference>
<evidence type="ECO:0000313" key="6">
    <source>
        <dbReference type="EMBL" id="SUZ51581.1"/>
    </source>
</evidence>
<dbReference type="Gene3D" id="1.10.340.30">
    <property type="entry name" value="Hypothetical protein, domain 2"/>
    <property type="match status" value="1"/>
</dbReference>
<reference evidence="6" key="1">
    <citation type="submission" date="2018-05" db="EMBL/GenBank/DDBJ databases">
        <authorList>
            <person name="Lanie J.A."/>
            <person name="Ng W.-L."/>
            <person name="Kazmierczak K.M."/>
            <person name="Andrzejewski T.M."/>
            <person name="Davidsen T.M."/>
            <person name="Wayne K.J."/>
            <person name="Tettelin H."/>
            <person name="Glass J.I."/>
            <person name="Rusch D."/>
            <person name="Podicherti R."/>
            <person name="Tsui H.-C.T."/>
            <person name="Winkler M.E."/>
        </authorList>
    </citation>
    <scope>NUCLEOTIDE SEQUENCE</scope>
</reference>
<dbReference type="AlphaFoldDB" id="A0A381NAC9"/>
<feature type="domain" description="HhH-GPD" evidence="5">
    <location>
        <begin position="46"/>
        <end position="203"/>
    </location>
</feature>
<dbReference type="CDD" id="cd00056">
    <property type="entry name" value="ENDO3c"/>
    <property type="match status" value="1"/>
</dbReference>
<dbReference type="GO" id="GO:0140097">
    <property type="term" value="F:catalytic activity, acting on DNA"/>
    <property type="evidence" value="ECO:0007669"/>
    <property type="project" value="UniProtKB-ARBA"/>
</dbReference>
<dbReference type="GO" id="GO:0051539">
    <property type="term" value="F:4 iron, 4 sulfur cluster binding"/>
    <property type="evidence" value="ECO:0007669"/>
    <property type="project" value="InterPro"/>
</dbReference>
<sequence length="227" mass="25771">MSSIKKSSSKKLELVKDLSELFTQIYGRIEWEIRYNAAEELVYTILSQHTSDINSERAFKSLMERFGSLDQVADAPIDLIEKSIRHGGLSKSKAPRIKAILNQVRCELGSFDLDFLAEMPLQDAKDWLIRLKGVGPKTAAIILCFSFGMPAMPVDTHIHRVSKRLRLIGSKVNAEKAHDLLEEIVPPDEVFQFHMFLIRHGRDTCKARFPKCDECQIAHLCPTKGTF</sequence>
<accession>A0A381NAC9</accession>
<dbReference type="GO" id="GO:0046872">
    <property type="term" value="F:metal ion binding"/>
    <property type="evidence" value="ECO:0007669"/>
    <property type="project" value="UniProtKB-KW"/>
</dbReference>
<dbReference type="GO" id="GO:0006284">
    <property type="term" value="P:base-excision repair"/>
    <property type="evidence" value="ECO:0007669"/>
    <property type="project" value="InterPro"/>
</dbReference>
<gene>
    <name evidence="6" type="ORF">METZ01_LOCUS4435</name>
</gene>
<organism evidence="6">
    <name type="scientific">marine metagenome</name>
    <dbReference type="NCBI Taxonomy" id="408172"/>
    <lineage>
        <taxon>unclassified sequences</taxon>
        <taxon>metagenomes</taxon>
        <taxon>ecological metagenomes</taxon>
    </lineage>
</organism>
<keyword evidence="3" id="KW-0408">Iron</keyword>
<dbReference type="PIRSF" id="PIRSF001435">
    <property type="entry name" value="Nth"/>
    <property type="match status" value="1"/>
</dbReference>
<dbReference type="InterPro" id="IPR011257">
    <property type="entry name" value="DNA_glycosylase"/>
</dbReference>
<dbReference type="PANTHER" id="PTHR47203:SF1">
    <property type="entry name" value="HYPOTHETICAL BASE EXCISION DNA REPAIR PROTEIN (EUROFUNG)"/>
    <property type="match status" value="1"/>
</dbReference>
<protein>
    <recommendedName>
        <fullName evidence="5">HhH-GPD domain-containing protein</fullName>
    </recommendedName>
</protein>
<keyword evidence="2" id="KW-0479">Metal-binding</keyword>
<dbReference type="SMART" id="SM00525">
    <property type="entry name" value="FES"/>
    <property type="match status" value="1"/>
</dbReference>
<evidence type="ECO:0000256" key="4">
    <source>
        <dbReference type="ARBA" id="ARBA00023014"/>
    </source>
</evidence>
<dbReference type="InterPro" id="IPR023170">
    <property type="entry name" value="HhH_base_excis_C"/>
</dbReference>
<dbReference type="PANTHER" id="PTHR47203">
    <property type="match status" value="1"/>
</dbReference>
<evidence type="ECO:0000256" key="1">
    <source>
        <dbReference type="ARBA" id="ARBA00001966"/>
    </source>
</evidence>
<dbReference type="Pfam" id="PF00730">
    <property type="entry name" value="HhH-GPD"/>
    <property type="match status" value="1"/>
</dbReference>
<dbReference type="Gene3D" id="1.10.1670.10">
    <property type="entry name" value="Helix-hairpin-Helix base-excision DNA repair enzymes (C-terminal)"/>
    <property type="match status" value="1"/>
</dbReference>